<comment type="caution">
    <text evidence="2">The sequence shown here is derived from an EMBL/GenBank/DDBJ whole genome shotgun (WGS) entry which is preliminary data.</text>
</comment>
<accession>A0A811RQ92</accession>
<gene>
    <name evidence="2" type="ORF">NCGR_LOCUS55300</name>
</gene>
<organism evidence="2 3">
    <name type="scientific">Miscanthus lutarioriparius</name>
    <dbReference type="NCBI Taxonomy" id="422564"/>
    <lineage>
        <taxon>Eukaryota</taxon>
        <taxon>Viridiplantae</taxon>
        <taxon>Streptophyta</taxon>
        <taxon>Embryophyta</taxon>
        <taxon>Tracheophyta</taxon>
        <taxon>Spermatophyta</taxon>
        <taxon>Magnoliopsida</taxon>
        <taxon>Liliopsida</taxon>
        <taxon>Poales</taxon>
        <taxon>Poaceae</taxon>
        <taxon>PACMAD clade</taxon>
        <taxon>Panicoideae</taxon>
        <taxon>Andropogonodae</taxon>
        <taxon>Andropogoneae</taxon>
        <taxon>Saccharinae</taxon>
        <taxon>Miscanthus</taxon>
    </lineage>
</organism>
<name>A0A811RQ92_9POAL</name>
<evidence type="ECO:0000256" key="1">
    <source>
        <dbReference type="SAM" id="MobiDB-lite"/>
    </source>
</evidence>
<feature type="compositionally biased region" description="Pro residues" evidence="1">
    <location>
        <begin position="55"/>
        <end position="64"/>
    </location>
</feature>
<dbReference type="Proteomes" id="UP000604825">
    <property type="component" value="Unassembled WGS sequence"/>
</dbReference>
<protein>
    <submittedName>
        <fullName evidence="2">Uncharacterized protein</fullName>
    </submittedName>
</protein>
<dbReference type="EMBL" id="CAJGYO010000016">
    <property type="protein sequence ID" value="CAD6272019.1"/>
    <property type="molecule type" value="Genomic_DNA"/>
</dbReference>
<proteinExistence type="predicted"/>
<reference evidence="2" key="1">
    <citation type="submission" date="2020-10" db="EMBL/GenBank/DDBJ databases">
        <authorList>
            <person name="Han B."/>
            <person name="Lu T."/>
            <person name="Zhao Q."/>
            <person name="Huang X."/>
            <person name="Zhao Y."/>
        </authorList>
    </citation>
    <scope>NUCLEOTIDE SEQUENCE</scope>
</reference>
<feature type="compositionally biased region" description="Low complexity" evidence="1">
    <location>
        <begin position="175"/>
        <end position="186"/>
    </location>
</feature>
<feature type="compositionally biased region" description="Pro residues" evidence="1">
    <location>
        <begin position="88"/>
        <end position="102"/>
    </location>
</feature>
<feature type="region of interest" description="Disordered" evidence="1">
    <location>
        <begin position="1"/>
        <end position="247"/>
    </location>
</feature>
<dbReference type="AlphaFoldDB" id="A0A811RQ92"/>
<feature type="compositionally biased region" description="Basic and acidic residues" evidence="1">
    <location>
        <begin position="223"/>
        <end position="237"/>
    </location>
</feature>
<feature type="compositionally biased region" description="Low complexity" evidence="1">
    <location>
        <begin position="108"/>
        <end position="120"/>
    </location>
</feature>
<evidence type="ECO:0000313" key="2">
    <source>
        <dbReference type="EMBL" id="CAD6272019.1"/>
    </source>
</evidence>
<sequence>MAPHGPPFDFDLNEPPPPKNDGVNGMSVETVPEPSVQQDPVPPALVPEPSAQQDPLPPPPPVPEPTTAHVLLPARSLVPAPEEASPVDPLPAPLRAPVPLPSPHHHLPSPVLDLEAPLSSLDDEDEDVADLPLPPPPPPSWYRVDTSDAPTVSSGRQGDAARQYSSPETWAPRGSRAATASDTTSSHRSRRRPYSCDDAISKQRSVDYDEDGGSSRSQSGSCRRSEFGSPRRYERSGPVRRITTTNNKMVDGMWRRWMGSRRAARTARRRGGGAEATAWVLVRGPRRPVQKQQGFRGQERPQVHHGPHHGPEVPKVGFASLQPALWNRQA</sequence>
<keyword evidence="3" id="KW-1185">Reference proteome</keyword>
<feature type="region of interest" description="Disordered" evidence="1">
    <location>
        <begin position="283"/>
        <end position="330"/>
    </location>
</feature>
<evidence type="ECO:0000313" key="3">
    <source>
        <dbReference type="Proteomes" id="UP000604825"/>
    </source>
</evidence>